<evidence type="ECO:0000313" key="3">
    <source>
        <dbReference type="Proteomes" id="UP000012488"/>
    </source>
</evidence>
<feature type="compositionally biased region" description="Basic and acidic residues" evidence="1">
    <location>
        <begin position="90"/>
        <end position="99"/>
    </location>
</feature>
<feature type="region of interest" description="Disordered" evidence="1">
    <location>
        <begin position="90"/>
        <end position="110"/>
    </location>
</feature>
<name>A0A6B9FQ14_9HYPH</name>
<dbReference type="OrthoDB" id="7996903at2"/>
<evidence type="ECO:0000313" key="2">
    <source>
        <dbReference type="EMBL" id="QGY03035.1"/>
    </source>
</evidence>
<dbReference type="RefSeq" id="WP_010682348.1">
    <property type="nucleotide sequence ID" value="NZ_CP043538.1"/>
</dbReference>
<feature type="compositionally biased region" description="Low complexity" evidence="1">
    <location>
        <begin position="15"/>
        <end position="34"/>
    </location>
</feature>
<sequence length="110" mass="11338">MEIRPLSTPTPGPQGLDALGATAASAATQEAPEPTSAALEPAVKLDIGAPQSKARFIQDPDTSAIVFQVVDSCSGTVLEQLPSETAMRNRAYDAARETRGSQAGSLSRVA</sequence>
<dbReference type="InterPro" id="IPR035924">
    <property type="entry name" value="FlaG-like_sf"/>
</dbReference>
<gene>
    <name evidence="2" type="ORF">MMSR116_14950</name>
</gene>
<proteinExistence type="predicted"/>
<dbReference type="SUPFAM" id="SSF160214">
    <property type="entry name" value="FlaG-like"/>
    <property type="match status" value="1"/>
</dbReference>
<dbReference type="AlphaFoldDB" id="A0A6B9FQ14"/>
<protein>
    <recommendedName>
        <fullName evidence="4">Flagellar protein FlaG</fullName>
    </recommendedName>
</protein>
<dbReference type="Proteomes" id="UP000012488">
    <property type="component" value="Chromosome"/>
</dbReference>
<dbReference type="KEGG" id="mmes:MMSR116_14950"/>
<accession>A0A6B9FQ14</accession>
<organism evidence="2 3">
    <name type="scientific">Methylobacterium mesophilicum SR1.6/6</name>
    <dbReference type="NCBI Taxonomy" id="908290"/>
    <lineage>
        <taxon>Bacteria</taxon>
        <taxon>Pseudomonadati</taxon>
        <taxon>Pseudomonadota</taxon>
        <taxon>Alphaproteobacteria</taxon>
        <taxon>Hyphomicrobiales</taxon>
        <taxon>Methylobacteriaceae</taxon>
        <taxon>Methylobacterium</taxon>
    </lineage>
</organism>
<reference evidence="2 3" key="1">
    <citation type="journal article" date="2012" name="Genet. Mol. Biol.">
        <title>Analysis of 16S rRNA and mxaF genes revealing insights into Methylobacterium niche-specific plant association.</title>
        <authorList>
            <person name="Dourado M.N."/>
            <person name="Andreote F.D."/>
            <person name="Dini-Andreote F."/>
            <person name="Conti R."/>
            <person name="Araujo J.M."/>
            <person name="Araujo W.L."/>
        </authorList>
    </citation>
    <scope>NUCLEOTIDE SEQUENCE [LARGE SCALE GENOMIC DNA]</scope>
    <source>
        <strain evidence="2 3">SR1.6/6</strain>
    </source>
</reference>
<evidence type="ECO:0000256" key="1">
    <source>
        <dbReference type="SAM" id="MobiDB-lite"/>
    </source>
</evidence>
<reference evidence="2 3" key="2">
    <citation type="journal article" date="2013" name="Genome Announc.">
        <title>Draft Genome Sequence of Methylobacterium mesophilicum Strain SR1.6/6, Isolated from Citrus sinensis.</title>
        <authorList>
            <person name="Marinho Almeida D."/>
            <person name="Dini-Andreote F."/>
            <person name="Camargo Neves A.A."/>
            <person name="Juca Ramos R.T."/>
            <person name="Andreote F.D."/>
            <person name="Carneiro A.R."/>
            <person name="Oliveira de Souza Lima A."/>
            <person name="Caracciolo Gomes de Sa P.H."/>
            <person name="Ribeiro Barbosa M.S."/>
            <person name="Araujo W.L."/>
            <person name="Silva A."/>
        </authorList>
    </citation>
    <scope>NUCLEOTIDE SEQUENCE [LARGE SCALE GENOMIC DNA]</scope>
    <source>
        <strain evidence="2 3">SR1.6/6</strain>
    </source>
</reference>
<evidence type="ECO:0008006" key="4">
    <source>
        <dbReference type="Google" id="ProtNLM"/>
    </source>
</evidence>
<feature type="region of interest" description="Disordered" evidence="1">
    <location>
        <begin position="1"/>
        <end position="37"/>
    </location>
</feature>
<feature type="compositionally biased region" description="Polar residues" evidence="1">
    <location>
        <begin position="100"/>
        <end position="110"/>
    </location>
</feature>
<dbReference type="EMBL" id="CP043538">
    <property type="protein sequence ID" value="QGY03035.1"/>
    <property type="molecule type" value="Genomic_DNA"/>
</dbReference>